<dbReference type="ESTHER" id="weevc-f0p272">
    <property type="family name" value="abh_upf0017"/>
</dbReference>
<evidence type="ECO:0000313" key="4">
    <source>
        <dbReference type="EMBL" id="ADX67762.1"/>
    </source>
</evidence>
<evidence type="ECO:0000256" key="2">
    <source>
        <dbReference type="PIRSR" id="PIRSR005211-1"/>
    </source>
</evidence>
<organism evidence="4 5">
    <name type="scientific">Weeksella virosa (strain ATCC 43766 / DSM 16922 / JCM 21250 / CCUG 30538 / CDC 9751 / IAM 14551 / NBRC 16016 / NCTC 11634 / CL345/78)</name>
    <dbReference type="NCBI Taxonomy" id="865938"/>
    <lineage>
        <taxon>Bacteria</taxon>
        <taxon>Pseudomonadati</taxon>
        <taxon>Bacteroidota</taxon>
        <taxon>Flavobacteriia</taxon>
        <taxon>Flavobacteriales</taxon>
        <taxon>Weeksellaceae</taxon>
        <taxon>Weeksella</taxon>
    </lineage>
</organism>
<dbReference type="InterPro" id="IPR029058">
    <property type="entry name" value="AB_hydrolase_fold"/>
</dbReference>
<dbReference type="GO" id="GO:0034338">
    <property type="term" value="F:short-chain carboxylesterase activity"/>
    <property type="evidence" value="ECO:0007669"/>
    <property type="project" value="TreeGrafter"/>
</dbReference>
<dbReference type="Pfam" id="PF00561">
    <property type="entry name" value="Abhydrolase_1"/>
    <property type="match status" value="1"/>
</dbReference>
<dbReference type="InterPro" id="IPR000073">
    <property type="entry name" value="AB_hydrolase_1"/>
</dbReference>
<feature type="active site" description="Charge relay system" evidence="2">
    <location>
        <position position="295"/>
    </location>
</feature>
<feature type="domain" description="AB hydrolase-1" evidence="3">
    <location>
        <begin position="63"/>
        <end position="270"/>
    </location>
</feature>
<reference evidence="4 5" key="1">
    <citation type="journal article" date="2011" name="Stand. Genomic Sci.">
        <title>Complete genome sequence of Weeksella virosa type strain (9751).</title>
        <authorList>
            <person name="Lang E."/>
            <person name="Teshima H."/>
            <person name="Lucas S."/>
            <person name="Lapidus A."/>
            <person name="Hammon N."/>
            <person name="Deshpande S."/>
            <person name="Nolan M."/>
            <person name="Cheng J.F."/>
            <person name="Pitluck S."/>
            <person name="Liolios K."/>
            <person name="Pagani I."/>
            <person name="Mikhailova N."/>
            <person name="Ivanova N."/>
            <person name="Mavromatis K."/>
            <person name="Pati A."/>
            <person name="Tapia R."/>
            <person name="Han C."/>
            <person name="Goodwin L."/>
            <person name="Chen A."/>
            <person name="Palaniappan K."/>
            <person name="Land M."/>
            <person name="Hauser L."/>
            <person name="Chang Y.J."/>
            <person name="Jeffries C.D."/>
            <person name="Brambilla E.M."/>
            <person name="Kopitz M."/>
            <person name="Rohde M."/>
            <person name="Goker M."/>
            <person name="Tindall B.J."/>
            <person name="Detter J.C."/>
            <person name="Woyke T."/>
            <person name="Bristow J."/>
            <person name="Eisen J.A."/>
            <person name="Markowitz V."/>
            <person name="Hugenholtz P."/>
            <person name="Klenk H.P."/>
            <person name="Kyrpides N.C."/>
        </authorList>
    </citation>
    <scope>NUCLEOTIDE SEQUENCE [LARGE SCALE GENOMIC DNA]</scope>
    <source>
        <strain evidence="5">ATCC 43766 / DSM 16922 / JCM 21250 / NBRC 16016 / NCTC 11634 / CL345/78</strain>
    </source>
</reference>
<sequence>MPLINRSTYRPKKIYQQEAHLSTIIPARLKKHPIPNYTRKKLELDDGDFLNLDWRKKEKSNKIVILCHGLEGDSKRTYLNSCSDYFYERDFSVLAWNYRSCGGEMNRLKRLYHHGAYDDLERVVNHLISLGYTEIALVGFSMGGALLMNYLGNVSVPKEVKVGVGISVPISLKSSADRLKAFPNVVYFQNFKRTLLPKIIEKAKQFPGAINLDLLKKVRSFDQIDDYVTAPLHNYPNKEAYYTEASPKHCLHKIRTPCLVVNAKNDPFLGKECYDVSLFENHPFVYFEQPEFGGHCGFSLSGQRHSWADKRAYNFVMKYIRKTENS</sequence>
<dbReference type="EMBL" id="CP002455">
    <property type="protein sequence ID" value="ADX67762.1"/>
    <property type="molecule type" value="Genomic_DNA"/>
</dbReference>
<dbReference type="OrthoDB" id="1095982at2"/>
<dbReference type="GO" id="GO:0047372">
    <property type="term" value="F:monoacylglycerol lipase activity"/>
    <property type="evidence" value="ECO:0007669"/>
    <property type="project" value="TreeGrafter"/>
</dbReference>
<dbReference type="Gene3D" id="3.40.50.1820">
    <property type="entry name" value="alpha/beta hydrolase"/>
    <property type="match status" value="1"/>
</dbReference>
<dbReference type="AlphaFoldDB" id="F0P272"/>
<dbReference type="Proteomes" id="UP000008641">
    <property type="component" value="Chromosome"/>
</dbReference>
<name>F0P272_WEEVC</name>
<keyword evidence="4" id="KW-0378">Hydrolase</keyword>
<dbReference type="PANTHER" id="PTHR10794:SF94">
    <property type="entry name" value="ESTERASE YHET-RELATED"/>
    <property type="match status" value="1"/>
</dbReference>
<comment type="similarity">
    <text evidence="1">Belongs to the AB hydrolase superfamily. AB hydrolase 4 family.</text>
</comment>
<dbReference type="PIRSF" id="PIRSF005211">
    <property type="entry name" value="Ab_hydro_YheT"/>
    <property type="match status" value="1"/>
</dbReference>
<accession>F0P272</accession>
<evidence type="ECO:0000256" key="1">
    <source>
        <dbReference type="ARBA" id="ARBA00010884"/>
    </source>
</evidence>
<dbReference type="InterPro" id="IPR050960">
    <property type="entry name" value="AB_hydrolase_4_sf"/>
</dbReference>
<feature type="active site" description="Charge relay system" evidence="2">
    <location>
        <position position="266"/>
    </location>
</feature>
<feature type="active site" description="Charge relay system" evidence="2">
    <location>
        <position position="141"/>
    </location>
</feature>
<dbReference type="eggNOG" id="COG0429">
    <property type="taxonomic scope" value="Bacteria"/>
</dbReference>
<dbReference type="HOGENOM" id="CLU_032487_0_0_10"/>
<dbReference type="RefSeq" id="WP_013598152.1">
    <property type="nucleotide sequence ID" value="NC_015144.1"/>
</dbReference>
<dbReference type="InterPro" id="IPR012020">
    <property type="entry name" value="ABHD4"/>
</dbReference>
<dbReference type="KEGG" id="wvi:Weevi_1053"/>
<reference evidence="5" key="2">
    <citation type="journal article" date="2011" name="Stand. Genomic Sci.">
        <title>Complete genome sequence of Weeksella virosa type strain (9751T).</title>
        <authorList>
            <person name="Lang E."/>
            <person name="Teshima H."/>
            <person name="Lucas S."/>
            <person name="Lapidus A."/>
            <person name="Hammon N."/>
            <person name="Deshpande S."/>
            <person name="Nolan M."/>
            <person name="Cheng J."/>
            <person name="Pitluck S."/>
            <person name="Liolios K."/>
            <person name="Pagani I."/>
            <person name="Mikhailova N."/>
            <person name="Ivanova N."/>
            <person name="Mavromatis K."/>
            <person name="Pati A."/>
            <person name="Tapia R."/>
            <person name="Han C."/>
            <person name="Goodwin L."/>
            <person name="Chen A."/>
            <person name="Palaniappan K."/>
            <person name="Land M."/>
            <person name="Hauser L."/>
            <person name="Chang Y."/>
            <person name="Jeffries C."/>
            <person name="Brambilla E."/>
            <person name="Kopitz M."/>
            <person name="Rohde M."/>
            <person name="Goker M."/>
            <person name="Tindall B."/>
            <person name="Detter J."/>
            <person name="Woyke T."/>
            <person name="Bristow J."/>
            <person name="Eisen J."/>
            <person name="Markowitz V."/>
            <person name="Hugenholtz P."/>
            <person name="Klenk H."/>
            <person name="Kyrpides N."/>
        </authorList>
    </citation>
    <scope>NUCLEOTIDE SEQUENCE [LARGE SCALE GENOMIC DNA]</scope>
    <source>
        <strain evidence="5">ATCC 43766 / DSM 16922 / JCM 21250 / NBRC 16016 / NCTC 11634 / CL345/78</strain>
    </source>
</reference>
<gene>
    <name evidence="4" type="ordered locus">Weevi_1053</name>
</gene>
<dbReference type="PANTHER" id="PTHR10794">
    <property type="entry name" value="ABHYDROLASE DOMAIN-CONTAINING PROTEIN"/>
    <property type="match status" value="1"/>
</dbReference>
<evidence type="ECO:0000259" key="3">
    <source>
        <dbReference type="Pfam" id="PF00561"/>
    </source>
</evidence>
<keyword evidence="5" id="KW-1185">Reference proteome</keyword>
<protein>
    <submittedName>
        <fullName evidence="4">Alpha/beta hydrolase fold protein</fullName>
    </submittedName>
</protein>
<dbReference type="STRING" id="865938.Weevi_1053"/>
<evidence type="ECO:0000313" key="5">
    <source>
        <dbReference type="Proteomes" id="UP000008641"/>
    </source>
</evidence>
<proteinExistence type="inferred from homology"/>
<dbReference type="SUPFAM" id="SSF53474">
    <property type="entry name" value="alpha/beta-Hydrolases"/>
    <property type="match status" value="1"/>
</dbReference>